<sequence>MLQRWPLLCPPYKAVHLPVSLAILLIRGEIERLERLILDVDYARLQAMVDEERGGQAMQQYTFTHENKGFTRYFPLSLHSAISSMHHNIFDSDRHIWGDQQLLSVGEKNFCYFVICCVVYYIWRSRNDARFGDMIIYVSSTLWNIIRAIQAKCSKWKNVNLLQASFPFCFGL</sequence>
<evidence type="ECO:0000313" key="1">
    <source>
        <dbReference type="EMBL" id="KAL0908831.1"/>
    </source>
</evidence>
<keyword evidence="2" id="KW-1185">Reference proteome</keyword>
<dbReference type="AlphaFoldDB" id="A0ABD0UEN8"/>
<name>A0ABD0UEN8_DENTH</name>
<accession>A0ABD0UEN8</accession>
<evidence type="ECO:0000313" key="2">
    <source>
        <dbReference type="Proteomes" id="UP001552299"/>
    </source>
</evidence>
<protein>
    <submittedName>
        <fullName evidence="1">Uncharacterized protein</fullName>
    </submittedName>
</protein>
<reference evidence="1 2" key="1">
    <citation type="journal article" date="2024" name="Plant Biotechnol. J.">
        <title>Dendrobium thyrsiflorum genome and its molecular insights into genes involved in important horticultural traits.</title>
        <authorList>
            <person name="Chen B."/>
            <person name="Wang J.Y."/>
            <person name="Zheng P.J."/>
            <person name="Li K.L."/>
            <person name="Liang Y.M."/>
            <person name="Chen X.F."/>
            <person name="Zhang C."/>
            <person name="Zhao X."/>
            <person name="He X."/>
            <person name="Zhang G.Q."/>
            <person name="Liu Z.J."/>
            <person name="Xu Q."/>
        </authorList>
    </citation>
    <scope>NUCLEOTIDE SEQUENCE [LARGE SCALE GENOMIC DNA]</scope>
    <source>
        <strain evidence="1">GZMU011</strain>
    </source>
</reference>
<dbReference type="Proteomes" id="UP001552299">
    <property type="component" value="Unassembled WGS sequence"/>
</dbReference>
<dbReference type="EMBL" id="JANQDX010000017">
    <property type="protein sequence ID" value="KAL0908831.1"/>
    <property type="molecule type" value="Genomic_DNA"/>
</dbReference>
<proteinExistence type="predicted"/>
<comment type="caution">
    <text evidence="1">The sequence shown here is derived from an EMBL/GenBank/DDBJ whole genome shotgun (WGS) entry which is preliminary data.</text>
</comment>
<gene>
    <name evidence="1" type="ORF">M5K25_023340</name>
</gene>
<organism evidence="1 2">
    <name type="scientific">Dendrobium thyrsiflorum</name>
    <name type="common">Pinecone-like raceme dendrobium</name>
    <name type="synonym">Orchid</name>
    <dbReference type="NCBI Taxonomy" id="117978"/>
    <lineage>
        <taxon>Eukaryota</taxon>
        <taxon>Viridiplantae</taxon>
        <taxon>Streptophyta</taxon>
        <taxon>Embryophyta</taxon>
        <taxon>Tracheophyta</taxon>
        <taxon>Spermatophyta</taxon>
        <taxon>Magnoliopsida</taxon>
        <taxon>Liliopsida</taxon>
        <taxon>Asparagales</taxon>
        <taxon>Orchidaceae</taxon>
        <taxon>Epidendroideae</taxon>
        <taxon>Malaxideae</taxon>
        <taxon>Dendrobiinae</taxon>
        <taxon>Dendrobium</taxon>
    </lineage>
</organism>